<feature type="region of interest" description="Disordered" evidence="3">
    <location>
        <begin position="97"/>
        <end position="141"/>
    </location>
</feature>
<dbReference type="GO" id="GO:0005634">
    <property type="term" value="C:nucleus"/>
    <property type="evidence" value="ECO:0007669"/>
    <property type="project" value="UniProtKB-SubCell"/>
</dbReference>
<evidence type="ECO:0000313" key="5">
    <source>
        <dbReference type="Proteomes" id="UP000770661"/>
    </source>
</evidence>
<keyword evidence="5" id="KW-1185">Reference proteome</keyword>
<evidence type="ECO:0000256" key="1">
    <source>
        <dbReference type="ARBA" id="ARBA00004123"/>
    </source>
</evidence>
<dbReference type="OrthoDB" id="27563at2759"/>
<accession>A0A8J4YAT5</accession>
<dbReference type="PANTHER" id="PTHR13129:SF4">
    <property type="entry name" value="DDB1- AND CUL4-ASSOCIATED FACTOR 1"/>
    <property type="match status" value="1"/>
</dbReference>
<keyword evidence="2" id="KW-0539">Nucleus</keyword>
<dbReference type="GO" id="GO:0016567">
    <property type="term" value="P:protein ubiquitination"/>
    <property type="evidence" value="ECO:0007669"/>
    <property type="project" value="InterPro"/>
</dbReference>
<feature type="region of interest" description="Disordered" evidence="3">
    <location>
        <begin position="56"/>
        <end position="81"/>
    </location>
</feature>
<organism evidence="4 5">
    <name type="scientific">Chionoecetes opilio</name>
    <name type="common">Atlantic snow crab</name>
    <name type="synonym">Cancer opilio</name>
    <dbReference type="NCBI Taxonomy" id="41210"/>
    <lineage>
        <taxon>Eukaryota</taxon>
        <taxon>Metazoa</taxon>
        <taxon>Ecdysozoa</taxon>
        <taxon>Arthropoda</taxon>
        <taxon>Crustacea</taxon>
        <taxon>Multicrustacea</taxon>
        <taxon>Malacostraca</taxon>
        <taxon>Eumalacostraca</taxon>
        <taxon>Eucarida</taxon>
        <taxon>Decapoda</taxon>
        <taxon>Pleocyemata</taxon>
        <taxon>Brachyura</taxon>
        <taxon>Eubrachyura</taxon>
        <taxon>Majoidea</taxon>
        <taxon>Majidae</taxon>
        <taxon>Chionoecetes</taxon>
    </lineage>
</organism>
<comment type="caution">
    <text evidence="4">The sequence shown here is derived from an EMBL/GenBank/DDBJ whole genome shotgun (WGS) entry which is preliminary data.</text>
</comment>
<reference evidence="4" key="1">
    <citation type="submission" date="2020-07" db="EMBL/GenBank/DDBJ databases">
        <title>The High-quality genome of the commercially important snow crab, Chionoecetes opilio.</title>
        <authorList>
            <person name="Jeong J.-H."/>
            <person name="Ryu S."/>
        </authorList>
    </citation>
    <scope>NUCLEOTIDE SEQUENCE</scope>
    <source>
        <strain evidence="4">MADBK_172401_WGS</strain>
        <tissue evidence="4">Digestive gland</tissue>
    </source>
</reference>
<name>A0A8J4YAT5_CHIOP</name>
<feature type="compositionally biased region" description="Gly residues" evidence="3">
    <location>
        <begin position="59"/>
        <end position="80"/>
    </location>
</feature>
<comment type="subcellular location">
    <subcellularLocation>
        <location evidence="1">Nucleus</location>
    </subcellularLocation>
</comment>
<dbReference type="InterPro" id="IPR016024">
    <property type="entry name" value="ARM-type_fold"/>
</dbReference>
<sequence length="435" mass="48673">MRLFSWAESGQEPLRTYATGLLAAAMDVPEIAASFRDYNTHLVPLMLRRLWELKDEGGGGESTRGRGGVEGGGVEGGGGSVPDRPFAHLNKESLCAPACPPHPATNGEEAPPTSPPPHKKLKATTTPTTATPTKNMNASGTFNIFGSPKSTSRGIDGGEALELLQNSDCSNSSWAEMGSFIVGTYQMFPVTRDTQQMFILKYLRPIGEYQESLSHVYEHHALELIVHYMQVRRVGNARLSFEGLRFLGSLLFHKKFCLEFVNMGGIQELLKVPRPSLPADGVALCLWYLAYCEEAVERICLLPERTVRELTCYALWLLECSHHSSRTHAVMFFGMVFRFRTLLDHFDKQDGLRKLLNLLSTLPLFQDAWEPDSLDNLHSSETMAWQTVKQVCLSLKQYFEAHLALKVQHLQRIASAHPQPSTPPYKVRRDLPLYL</sequence>
<dbReference type="GO" id="GO:0080008">
    <property type="term" value="C:Cul4-RING E3 ubiquitin ligase complex"/>
    <property type="evidence" value="ECO:0007669"/>
    <property type="project" value="TreeGrafter"/>
</dbReference>
<dbReference type="EMBL" id="JACEEZ010016841">
    <property type="protein sequence ID" value="KAG0717965.1"/>
    <property type="molecule type" value="Genomic_DNA"/>
</dbReference>
<gene>
    <name evidence="4" type="primary">DCAF1</name>
    <name evidence="4" type="ORF">GWK47_053399</name>
</gene>
<dbReference type="PANTHER" id="PTHR13129">
    <property type="entry name" value="VPRBP PROTEIN-RELATED"/>
    <property type="match status" value="1"/>
</dbReference>
<feature type="compositionally biased region" description="Low complexity" evidence="3">
    <location>
        <begin position="123"/>
        <end position="134"/>
    </location>
</feature>
<protein>
    <submittedName>
        <fullName evidence="4">DDB1- and CUL4-associated factor 1</fullName>
    </submittedName>
</protein>
<dbReference type="InterPro" id="IPR033270">
    <property type="entry name" value="VPRBP/DCAF1"/>
</dbReference>
<dbReference type="AlphaFoldDB" id="A0A8J4YAT5"/>
<proteinExistence type="predicted"/>
<evidence type="ECO:0000256" key="3">
    <source>
        <dbReference type="SAM" id="MobiDB-lite"/>
    </source>
</evidence>
<evidence type="ECO:0000256" key="2">
    <source>
        <dbReference type="ARBA" id="ARBA00023242"/>
    </source>
</evidence>
<evidence type="ECO:0000313" key="4">
    <source>
        <dbReference type="EMBL" id="KAG0717965.1"/>
    </source>
</evidence>
<dbReference type="SUPFAM" id="SSF48371">
    <property type="entry name" value="ARM repeat"/>
    <property type="match status" value="1"/>
</dbReference>
<dbReference type="Proteomes" id="UP000770661">
    <property type="component" value="Unassembled WGS sequence"/>
</dbReference>